<dbReference type="Pfam" id="PF09739">
    <property type="entry name" value="MCM_bind"/>
    <property type="match status" value="1"/>
</dbReference>
<evidence type="ECO:0000256" key="2">
    <source>
        <dbReference type="ARBA" id="ARBA00007925"/>
    </source>
</evidence>
<dbReference type="InterPro" id="IPR019140">
    <property type="entry name" value="MCM_complex-bd"/>
</dbReference>
<protein>
    <recommendedName>
        <fullName evidence="3">Mini-chromosome maintenance complex-binding protein</fullName>
    </recommendedName>
</protein>
<evidence type="ECO:0000313" key="7">
    <source>
        <dbReference type="EMBL" id="KAJ8310714.1"/>
    </source>
</evidence>
<comment type="caution">
    <text evidence="7">The sequence shown here is derived from an EMBL/GenBank/DDBJ whole genome shotgun (WGS) entry which is preliminary data.</text>
</comment>
<name>A0ABQ9EZZ1_TEGGR</name>
<dbReference type="PANTHER" id="PTHR13489:SF0">
    <property type="entry name" value="MINI-CHROMOSOME MAINTENANCE COMPLEX-BINDING PROTEIN"/>
    <property type="match status" value="1"/>
</dbReference>
<feature type="compositionally biased region" description="Polar residues" evidence="6">
    <location>
        <begin position="112"/>
        <end position="121"/>
    </location>
</feature>
<evidence type="ECO:0000256" key="6">
    <source>
        <dbReference type="SAM" id="MobiDB-lite"/>
    </source>
</evidence>
<feature type="region of interest" description="Disordered" evidence="6">
    <location>
        <begin position="106"/>
        <end position="175"/>
    </location>
</feature>
<reference evidence="7 8" key="1">
    <citation type="submission" date="2022-12" db="EMBL/GenBank/DDBJ databases">
        <title>Chromosome-level genome of Tegillarca granosa.</title>
        <authorList>
            <person name="Kim J."/>
        </authorList>
    </citation>
    <scope>NUCLEOTIDE SEQUENCE [LARGE SCALE GENOMIC DNA]</scope>
    <source>
        <strain evidence="7">Teg-2019</strain>
        <tissue evidence="7">Adductor muscle</tissue>
    </source>
</reference>
<evidence type="ECO:0000313" key="8">
    <source>
        <dbReference type="Proteomes" id="UP001217089"/>
    </source>
</evidence>
<evidence type="ECO:0000256" key="1">
    <source>
        <dbReference type="ARBA" id="ARBA00004123"/>
    </source>
</evidence>
<proteinExistence type="inferred from homology"/>
<evidence type="ECO:0000256" key="3">
    <source>
        <dbReference type="ARBA" id="ARBA00015405"/>
    </source>
</evidence>
<comment type="similarity">
    <text evidence="2">Belongs to the MCMBP family.</text>
</comment>
<accession>A0ABQ9EZZ1</accession>
<dbReference type="PANTHER" id="PTHR13489">
    <property type="entry name" value="MINI-CHROMOSOME MAINTENANCE COMPLEX-BINDING PROTEIN"/>
    <property type="match status" value="1"/>
</dbReference>
<dbReference type="Proteomes" id="UP001217089">
    <property type="component" value="Unassembled WGS sequence"/>
</dbReference>
<dbReference type="EMBL" id="JARBDR010000640">
    <property type="protein sequence ID" value="KAJ8310714.1"/>
    <property type="molecule type" value="Genomic_DNA"/>
</dbReference>
<feature type="compositionally biased region" description="Basic and acidic residues" evidence="6">
    <location>
        <begin position="154"/>
        <end position="163"/>
    </location>
</feature>
<gene>
    <name evidence="7" type="ORF">KUTeg_012579</name>
</gene>
<feature type="coiled-coil region" evidence="5">
    <location>
        <begin position="276"/>
        <end position="303"/>
    </location>
</feature>
<evidence type="ECO:0000256" key="5">
    <source>
        <dbReference type="SAM" id="Coils"/>
    </source>
</evidence>
<evidence type="ECO:0000256" key="4">
    <source>
        <dbReference type="ARBA" id="ARBA00023242"/>
    </source>
</evidence>
<keyword evidence="4" id="KW-0539">Nucleus</keyword>
<keyword evidence="8" id="KW-1185">Reference proteome</keyword>
<keyword evidence="5" id="KW-0175">Coiled coil</keyword>
<comment type="subcellular location">
    <subcellularLocation>
        <location evidence="1">Nucleus</location>
    </subcellularLocation>
</comment>
<feature type="region of interest" description="Disordered" evidence="6">
    <location>
        <begin position="217"/>
        <end position="248"/>
    </location>
</feature>
<organism evidence="7 8">
    <name type="scientific">Tegillarca granosa</name>
    <name type="common">Malaysian cockle</name>
    <name type="synonym">Anadara granosa</name>
    <dbReference type="NCBI Taxonomy" id="220873"/>
    <lineage>
        <taxon>Eukaryota</taxon>
        <taxon>Metazoa</taxon>
        <taxon>Spiralia</taxon>
        <taxon>Lophotrochozoa</taxon>
        <taxon>Mollusca</taxon>
        <taxon>Bivalvia</taxon>
        <taxon>Autobranchia</taxon>
        <taxon>Pteriomorphia</taxon>
        <taxon>Arcoida</taxon>
        <taxon>Arcoidea</taxon>
        <taxon>Arcidae</taxon>
        <taxon>Tegillarca</taxon>
    </lineage>
</organism>
<sequence length="491" mass="54955">MPGVEDWINNPLGIIQNIFDQHGTVDHELIPSLNSRPLHSLRPNSVVRYRCMIQDMYDPEFYLGVYEVNDVNTQTSKSSRNKHRINEECNHGPTDTLLYTSARGDNLDTAGQKAQPSTSHTPVRCKRSLDEDDVTEEAATKDVTMETNSSETSDNVKRTRTDESAESSAPVVPDLNFPLPSETGISCLVKIYDNLDGYQVNDVVEFIGVLSVDPALAQHSDNKPDGVQSSIEGYDEEPMEERNAHAPPPSLVPRLHAILANKLPHVNPYIPTNTEHTDFKTALNQLQSEVNTLRSQITSLLQHVVLGDTLAAEYLFCHLISTIYGRADVMPLGKFSVNLTQCPASKEFVDLLYKFISTLVTKSHLLPLTIDNMNTMKLNPQKDYTANRLKTGLLQLSSDTSLVVDETVLQPGQLDTNGVRNITSLGNLISWQKVEYDFSFHRQDFLSNSDCLIPLVPTTFPDSITEHFMKLDSTLTPELLNKIRPLYYDIP</sequence>